<dbReference type="Gene3D" id="3.30.9.10">
    <property type="entry name" value="D-Amino Acid Oxidase, subunit A, domain 2"/>
    <property type="match status" value="1"/>
</dbReference>
<protein>
    <recommendedName>
        <fullName evidence="7">D-amino acid dehydrogenase</fullName>
        <ecNumber evidence="7">1.4.99.-</ecNumber>
    </recommendedName>
</protein>
<dbReference type="Pfam" id="PF01266">
    <property type="entry name" value="DAO"/>
    <property type="match status" value="1"/>
</dbReference>
<gene>
    <name evidence="7" type="primary">dadA</name>
    <name evidence="9" type="ORF">CYJ10_04705</name>
</gene>
<sequence>MRVLVLGSGVIGVTSAWYLARAGHEVTVVDREGGPALGTSFANAGQISPGYASPWAAPGVPRKAIKWMFQEHAPLTIKPDGSLFQLQWMWQMLQNCTADRYAVNKERMVRLAEYSRDCIRALRAETGIAYEGRQQGTLQIFRTDAQMEAASRDIAVLKEAGVPYELLSRDELGASEPALGRAGQKLAGGLRLPNDETGDCQLFTERLAAMAASIGVQFQYNRSIDGLLTQGDAVTGAIVGGEPMLADAVVVALGSWSTPFVKPVLPGLSNLPVYPLKGFSITVPLLDADKSPISTVLDETYKVAITRFDDRIRVGGMAQIVGYDRSLDPNKRRTLEHVVTDLFPGAGDVSRATFWTGLRPMTPDGTPVVGPAGIRGLWLNTGHGTLGWTMACGSGQLLSDLVSGTRPAIRADDLSVDRYRKQPRTHHVPRPVPA</sequence>
<evidence type="ECO:0000256" key="2">
    <source>
        <dbReference type="ARBA" id="ARBA00009410"/>
    </source>
</evidence>
<comment type="caution">
    <text evidence="9">The sequence shown here is derived from an EMBL/GenBank/DDBJ whole genome shotgun (WGS) entry which is preliminary data.</text>
</comment>
<evidence type="ECO:0000313" key="9">
    <source>
        <dbReference type="EMBL" id="PLQ02584.1"/>
    </source>
</evidence>
<accession>A0A2N5CK39</accession>
<dbReference type="HAMAP" id="MF_01202">
    <property type="entry name" value="DadA"/>
    <property type="match status" value="1"/>
</dbReference>
<organism evidence="9 10">
    <name type="scientific">Cupriavidus pauculus</name>
    <dbReference type="NCBI Taxonomy" id="82633"/>
    <lineage>
        <taxon>Bacteria</taxon>
        <taxon>Pseudomonadati</taxon>
        <taxon>Pseudomonadota</taxon>
        <taxon>Betaproteobacteria</taxon>
        <taxon>Burkholderiales</taxon>
        <taxon>Burkholderiaceae</taxon>
        <taxon>Cupriavidus</taxon>
    </lineage>
</organism>
<comment type="catalytic activity">
    <reaction evidence="6 7">
        <text>a D-alpha-amino acid + A + H2O = a 2-oxocarboxylate + AH2 + NH4(+)</text>
        <dbReference type="Rhea" id="RHEA:18125"/>
        <dbReference type="ChEBI" id="CHEBI:13193"/>
        <dbReference type="ChEBI" id="CHEBI:15377"/>
        <dbReference type="ChEBI" id="CHEBI:17499"/>
        <dbReference type="ChEBI" id="CHEBI:28938"/>
        <dbReference type="ChEBI" id="CHEBI:35179"/>
        <dbReference type="ChEBI" id="CHEBI:59871"/>
    </reaction>
</comment>
<feature type="domain" description="FAD dependent oxidoreductase" evidence="8">
    <location>
        <begin position="2"/>
        <end position="401"/>
    </location>
</feature>
<evidence type="ECO:0000313" key="10">
    <source>
        <dbReference type="Proteomes" id="UP000234341"/>
    </source>
</evidence>
<keyword evidence="5 7" id="KW-0560">Oxidoreductase</keyword>
<keyword evidence="4 7" id="KW-0274">FAD</keyword>
<dbReference type="Gene3D" id="3.50.50.60">
    <property type="entry name" value="FAD/NAD(P)-binding domain"/>
    <property type="match status" value="2"/>
</dbReference>
<reference evidence="9 10" key="1">
    <citation type="submission" date="2017-12" db="EMBL/GenBank/DDBJ databases">
        <title>Genome sequence of the active heterotrophic nitrifier-denitrifier, Cupriavidus pauculus UM1.</title>
        <authorList>
            <person name="Putonti C."/>
            <person name="Castignetti D."/>
        </authorList>
    </citation>
    <scope>NUCLEOTIDE SEQUENCE [LARGE SCALE GENOMIC DNA]</scope>
    <source>
        <strain evidence="9 10">UM1</strain>
    </source>
</reference>
<dbReference type="OrthoDB" id="18526at2"/>
<evidence type="ECO:0000256" key="6">
    <source>
        <dbReference type="ARBA" id="ARBA00047884"/>
    </source>
</evidence>
<comment type="cofactor">
    <cofactor evidence="1 7">
        <name>FAD</name>
        <dbReference type="ChEBI" id="CHEBI:57692"/>
    </cofactor>
</comment>
<evidence type="ECO:0000256" key="5">
    <source>
        <dbReference type="ARBA" id="ARBA00023002"/>
    </source>
</evidence>
<feature type="binding site" evidence="7">
    <location>
        <begin position="3"/>
        <end position="17"/>
    </location>
    <ligand>
        <name>FAD</name>
        <dbReference type="ChEBI" id="CHEBI:57692"/>
    </ligand>
</feature>
<dbReference type="FunFam" id="3.50.50.60:FF:000020">
    <property type="entry name" value="D-amino acid dehydrogenase"/>
    <property type="match status" value="1"/>
</dbReference>
<dbReference type="PANTHER" id="PTHR13847:SF280">
    <property type="entry name" value="D-AMINO ACID DEHYDROGENASE"/>
    <property type="match status" value="1"/>
</dbReference>
<name>A0A2N5CK39_9BURK</name>
<dbReference type="STRING" id="82633.GCA_000974605_03128"/>
<dbReference type="GO" id="GO:0005886">
    <property type="term" value="C:plasma membrane"/>
    <property type="evidence" value="ECO:0007669"/>
    <property type="project" value="TreeGrafter"/>
</dbReference>
<dbReference type="GO" id="GO:0005737">
    <property type="term" value="C:cytoplasm"/>
    <property type="evidence" value="ECO:0007669"/>
    <property type="project" value="TreeGrafter"/>
</dbReference>
<evidence type="ECO:0000259" key="8">
    <source>
        <dbReference type="Pfam" id="PF01266"/>
    </source>
</evidence>
<dbReference type="PANTHER" id="PTHR13847">
    <property type="entry name" value="SARCOSINE DEHYDROGENASE-RELATED"/>
    <property type="match status" value="1"/>
</dbReference>
<dbReference type="InterPro" id="IPR036188">
    <property type="entry name" value="FAD/NAD-bd_sf"/>
</dbReference>
<evidence type="ECO:0000256" key="4">
    <source>
        <dbReference type="ARBA" id="ARBA00022827"/>
    </source>
</evidence>
<keyword evidence="3 7" id="KW-0285">Flavoprotein</keyword>
<dbReference type="Proteomes" id="UP000234341">
    <property type="component" value="Unassembled WGS sequence"/>
</dbReference>
<dbReference type="GO" id="GO:0008718">
    <property type="term" value="F:D-amino-acid dehydrogenase activity"/>
    <property type="evidence" value="ECO:0007669"/>
    <property type="project" value="UniProtKB-UniRule"/>
</dbReference>
<dbReference type="AlphaFoldDB" id="A0A2N5CK39"/>
<dbReference type="InterPro" id="IPR023080">
    <property type="entry name" value="DadA"/>
</dbReference>
<dbReference type="EC" id="1.4.99.-" evidence="7"/>
<dbReference type="EMBL" id="PJRP01000001">
    <property type="protein sequence ID" value="PLQ02584.1"/>
    <property type="molecule type" value="Genomic_DNA"/>
</dbReference>
<dbReference type="GO" id="GO:0055130">
    <property type="term" value="P:D-alanine catabolic process"/>
    <property type="evidence" value="ECO:0007669"/>
    <property type="project" value="TreeGrafter"/>
</dbReference>
<evidence type="ECO:0000256" key="3">
    <source>
        <dbReference type="ARBA" id="ARBA00022630"/>
    </source>
</evidence>
<comment type="function">
    <text evidence="7">Oxidative deamination of D-amino acids.</text>
</comment>
<comment type="similarity">
    <text evidence="2 7">Belongs to the DadA oxidoreductase family.</text>
</comment>
<dbReference type="RefSeq" id="WP_101680348.1">
    <property type="nucleotide sequence ID" value="NZ_PJRP01000001.1"/>
</dbReference>
<proteinExistence type="inferred from homology"/>
<evidence type="ECO:0000256" key="7">
    <source>
        <dbReference type="HAMAP-Rule" id="MF_01202"/>
    </source>
</evidence>
<evidence type="ECO:0000256" key="1">
    <source>
        <dbReference type="ARBA" id="ARBA00001974"/>
    </source>
</evidence>
<dbReference type="InterPro" id="IPR006076">
    <property type="entry name" value="FAD-dep_OxRdtase"/>
</dbReference>
<dbReference type="SUPFAM" id="SSF54373">
    <property type="entry name" value="FAD-linked reductases, C-terminal domain"/>
    <property type="match status" value="1"/>
</dbReference>
<dbReference type="SUPFAM" id="SSF51905">
    <property type="entry name" value="FAD/NAD(P)-binding domain"/>
    <property type="match status" value="1"/>
</dbReference>
<dbReference type="NCBIfam" id="NF001933">
    <property type="entry name" value="PRK00711.1"/>
    <property type="match status" value="1"/>
</dbReference>